<dbReference type="SUPFAM" id="SSF50978">
    <property type="entry name" value="WD40 repeat-like"/>
    <property type="match status" value="1"/>
</dbReference>
<dbReference type="Proteomes" id="UP001168821">
    <property type="component" value="Unassembled WGS sequence"/>
</dbReference>
<sequence length="314" mass="35609">MIAKLRIPDREEIDKGVVDKSEFGSFGLDEDMFVIEQKVNHEGEVNRARYMPQNHFVIATKGPQADVLIFAYDKHESSDRSGICKPELRLKGHEKEGYGLSWNLQTKGQLLSSADDKLICLWDVQGGSKEEKILWALNKFSGHTKIVEDVQWHPLHGSIFGSVGDDKRLLIWDIREFESSRPRHSVEAHTAEVNCLSFNNFSEYILCTGSADRVLWSPHEETVLGSCGSDKRLNIWDLSKIGEEQTAEDAEDGPPELLFRHGGHTAKISDFSWHLEKPWLICSVAEDNVFQAWEVAKALYSEEEPEIEATELEA</sequence>
<keyword evidence="2 4" id="KW-0853">WD repeat</keyword>
<accession>A0AA38HJ63</accession>
<dbReference type="InterPro" id="IPR036322">
    <property type="entry name" value="WD40_repeat_dom_sf"/>
</dbReference>
<dbReference type="PANTHER" id="PTHR22850">
    <property type="entry name" value="WD40 REPEAT FAMILY"/>
    <property type="match status" value="1"/>
</dbReference>
<keyword evidence="6" id="KW-1185">Reference proteome</keyword>
<evidence type="ECO:0000256" key="1">
    <source>
        <dbReference type="ARBA" id="ARBA00009341"/>
    </source>
</evidence>
<dbReference type="Gene3D" id="2.130.10.10">
    <property type="entry name" value="YVTN repeat-like/Quinoprotein amine dehydrogenase"/>
    <property type="match status" value="1"/>
</dbReference>
<dbReference type="PROSITE" id="PS00678">
    <property type="entry name" value="WD_REPEATS_1"/>
    <property type="match status" value="1"/>
</dbReference>
<evidence type="ECO:0000256" key="3">
    <source>
        <dbReference type="ARBA" id="ARBA00022737"/>
    </source>
</evidence>
<dbReference type="InterPro" id="IPR001680">
    <property type="entry name" value="WD40_rpt"/>
</dbReference>
<evidence type="ECO:0000256" key="2">
    <source>
        <dbReference type="ARBA" id="ARBA00022574"/>
    </source>
</evidence>
<evidence type="ECO:0000313" key="5">
    <source>
        <dbReference type="EMBL" id="KAJ3632137.1"/>
    </source>
</evidence>
<comment type="caution">
    <text evidence="5">The sequence shown here is derived from an EMBL/GenBank/DDBJ whole genome shotgun (WGS) entry which is preliminary data.</text>
</comment>
<feature type="repeat" description="WD" evidence="4">
    <location>
        <begin position="140"/>
        <end position="182"/>
    </location>
</feature>
<dbReference type="AlphaFoldDB" id="A0AA38HJ63"/>
<name>A0AA38HJ63_9CUCU</name>
<proteinExistence type="inferred from homology"/>
<comment type="similarity">
    <text evidence="1">Belongs to the WD repeat RBAP46/RBAP48/MSI1 family.</text>
</comment>
<dbReference type="InterPro" id="IPR050459">
    <property type="entry name" value="WD_repeat_RBAP46/RBAP48/MSI1"/>
</dbReference>
<evidence type="ECO:0000256" key="4">
    <source>
        <dbReference type="PROSITE-ProRule" id="PRU00221"/>
    </source>
</evidence>
<reference evidence="5" key="1">
    <citation type="journal article" date="2023" name="G3 (Bethesda)">
        <title>Whole genome assemblies of Zophobas morio and Tenebrio molitor.</title>
        <authorList>
            <person name="Kaur S."/>
            <person name="Stinson S.A."/>
            <person name="diCenzo G.C."/>
        </authorList>
    </citation>
    <scope>NUCLEOTIDE SEQUENCE</scope>
    <source>
        <strain evidence="5">QUZm001</strain>
    </source>
</reference>
<feature type="repeat" description="WD" evidence="4">
    <location>
        <begin position="90"/>
        <end position="132"/>
    </location>
</feature>
<protein>
    <submittedName>
        <fullName evidence="5">Uncharacterized protein</fullName>
    </submittedName>
</protein>
<dbReference type="SMART" id="SM00320">
    <property type="entry name" value="WD40"/>
    <property type="match status" value="4"/>
</dbReference>
<dbReference type="InterPro" id="IPR019775">
    <property type="entry name" value="WD40_repeat_CS"/>
</dbReference>
<organism evidence="5 6">
    <name type="scientific">Zophobas morio</name>
    <dbReference type="NCBI Taxonomy" id="2755281"/>
    <lineage>
        <taxon>Eukaryota</taxon>
        <taxon>Metazoa</taxon>
        <taxon>Ecdysozoa</taxon>
        <taxon>Arthropoda</taxon>
        <taxon>Hexapoda</taxon>
        <taxon>Insecta</taxon>
        <taxon>Pterygota</taxon>
        <taxon>Neoptera</taxon>
        <taxon>Endopterygota</taxon>
        <taxon>Coleoptera</taxon>
        <taxon>Polyphaga</taxon>
        <taxon>Cucujiformia</taxon>
        <taxon>Tenebrionidae</taxon>
        <taxon>Zophobas</taxon>
    </lineage>
</organism>
<dbReference type="InterPro" id="IPR015943">
    <property type="entry name" value="WD40/YVTN_repeat-like_dom_sf"/>
</dbReference>
<evidence type="ECO:0000313" key="6">
    <source>
        <dbReference type="Proteomes" id="UP001168821"/>
    </source>
</evidence>
<dbReference type="Pfam" id="PF00400">
    <property type="entry name" value="WD40"/>
    <property type="match status" value="2"/>
</dbReference>
<dbReference type="PROSITE" id="PS50294">
    <property type="entry name" value="WD_REPEATS_REGION"/>
    <property type="match status" value="1"/>
</dbReference>
<keyword evidence="3" id="KW-0677">Repeat</keyword>
<dbReference type="PROSITE" id="PS50082">
    <property type="entry name" value="WD_REPEATS_2"/>
    <property type="match status" value="2"/>
</dbReference>
<gene>
    <name evidence="5" type="ORF">Zmor_019158</name>
</gene>
<dbReference type="EMBL" id="JALNTZ010000593">
    <property type="protein sequence ID" value="KAJ3632137.1"/>
    <property type="molecule type" value="Genomic_DNA"/>
</dbReference>